<dbReference type="Proteomes" id="UP000002037">
    <property type="component" value="Unassembled WGS sequence"/>
</dbReference>
<evidence type="ECO:0000256" key="8">
    <source>
        <dbReference type="HAMAP-Rule" id="MF_03100"/>
    </source>
</evidence>
<keyword evidence="5 8" id="KW-0233">DNA recombination</keyword>
<comment type="subcellular location">
    <subcellularLocation>
        <location evidence="8">Nucleus</location>
    </subcellularLocation>
</comment>
<gene>
    <name evidence="10" type="ORF">CTRG_05245</name>
</gene>
<dbReference type="Gene3D" id="3.40.1440.10">
    <property type="entry name" value="GIY-YIG endonuclease"/>
    <property type="match status" value="1"/>
</dbReference>
<proteinExistence type="inferred from homology"/>
<dbReference type="HOGENOM" id="CLU_030739_1_1_1"/>
<dbReference type="PANTHER" id="PTHR20208:SF10">
    <property type="entry name" value="STRUCTURE-SPECIFIC ENDONUCLEASE SUBUNIT SLX1"/>
    <property type="match status" value="1"/>
</dbReference>
<dbReference type="VEuPathDB" id="FungiDB:CTRG_05245"/>
<dbReference type="InterPro" id="IPR000305">
    <property type="entry name" value="GIY-YIG_endonuc"/>
</dbReference>
<comment type="caution">
    <text evidence="8">Lacks conserved residue(s) required for the propagation of feature annotation.</text>
</comment>
<evidence type="ECO:0000256" key="2">
    <source>
        <dbReference type="ARBA" id="ARBA00022759"/>
    </source>
</evidence>
<protein>
    <recommendedName>
        <fullName evidence="9">GIY-YIG domain-containing protein</fullName>
    </recommendedName>
</protein>
<dbReference type="InterPro" id="IPR027520">
    <property type="entry name" value="Slx1"/>
</dbReference>
<dbReference type="KEGG" id="ctp:CTRG_05245"/>
<dbReference type="CDD" id="cd10455">
    <property type="entry name" value="GIY-YIG_SLX1"/>
    <property type="match status" value="1"/>
</dbReference>
<dbReference type="HAMAP" id="MF_03100">
    <property type="entry name" value="Endonuc_su_Slx1"/>
    <property type="match status" value="1"/>
</dbReference>
<dbReference type="InterPro" id="IPR035901">
    <property type="entry name" value="GIY-YIG_endonuc_sf"/>
</dbReference>
<dbReference type="GO" id="GO:0008821">
    <property type="term" value="F:crossover junction DNA endonuclease activity"/>
    <property type="evidence" value="ECO:0007669"/>
    <property type="project" value="TreeGrafter"/>
</dbReference>
<keyword evidence="2 8" id="KW-0255">Endonuclease</keyword>
<dbReference type="GO" id="GO:0006261">
    <property type="term" value="P:DNA-templated DNA replication"/>
    <property type="evidence" value="ECO:0007669"/>
    <property type="project" value="EnsemblFungi"/>
</dbReference>
<accession>C5MGP1</accession>
<keyword evidence="4 8" id="KW-0378">Hydrolase</keyword>
<dbReference type="SUPFAM" id="SSF82771">
    <property type="entry name" value="GIY-YIG endonuclease"/>
    <property type="match status" value="1"/>
</dbReference>
<dbReference type="OrthoDB" id="24645at2759"/>
<comment type="similarity">
    <text evidence="8">Belongs to the SLX1 family.</text>
</comment>
<comment type="function">
    <text evidence="8">Catalytic subunit of the SLX1-SLX4 structure-specific endonuclease that resolves DNA secondary structures generated during DNA repair and recombination. Has endonuclease activity towards branched DNA substrates, introducing single-strand cuts in duplex DNA close to junctions with ss-DNA.</text>
</comment>
<comment type="subunit">
    <text evidence="8">Forms a heterodimer with SLX4.</text>
</comment>
<evidence type="ECO:0000313" key="10">
    <source>
        <dbReference type="EMBL" id="EER30793.1"/>
    </source>
</evidence>
<dbReference type="STRING" id="294747.C5MGP1"/>
<sequence length="273" mass="31276">MSQTTDDKPSLHVVPSFYGVYILQSIPKPRSTYIGSTPDPRRRLRQHNGDLKVGGAYRTKRPGCRPWKMIVLVHGFPSRVSALQFEHALQHSYQTRHITEQVGKSLSISKKLTNVKLLLSSPSFIRMGLEVAIFDQKAFEMWNDKSGHVPVELRDFDQFCDHEVKEIDIDEEKQIILNNKLECTVCNQTINYFLEESPSITTRQELTKFLGNYPLIGIHKDHCFHLTCIAKTESELIPRSITCTCGSKLNWIILIKVATRMRKYLLGDCVNAD</sequence>
<name>C5MGP1_CANTT</name>
<keyword evidence="6 8" id="KW-0234">DNA repair</keyword>
<dbReference type="GO" id="GO:0017108">
    <property type="term" value="F:5'-flap endonuclease activity"/>
    <property type="evidence" value="ECO:0007669"/>
    <property type="project" value="EnsemblFungi"/>
</dbReference>
<reference evidence="10 11" key="1">
    <citation type="journal article" date="2009" name="Nature">
        <title>Evolution of pathogenicity and sexual reproduction in eight Candida genomes.</title>
        <authorList>
            <person name="Butler G."/>
            <person name="Rasmussen M.D."/>
            <person name="Lin M.F."/>
            <person name="Santos M.A."/>
            <person name="Sakthikumar S."/>
            <person name="Munro C.A."/>
            <person name="Rheinbay E."/>
            <person name="Grabherr M."/>
            <person name="Forche A."/>
            <person name="Reedy J.L."/>
            <person name="Agrafioti I."/>
            <person name="Arnaud M.B."/>
            <person name="Bates S."/>
            <person name="Brown A.J."/>
            <person name="Brunke S."/>
            <person name="Costanzo M.C."/>
            <person name="Fitzpatrick D.A."/>
            <person name="de Groot P.W."/>
            <person name="Harris D."/>
            <person name="Hoyer L.L."/>
            <person name="Hube B."/>
            <person name="Klis F.M."/>
            <person name="Kodira C."/>
            <person name="Lennard N."/>
            <person name="Logue M.E."/>
            <person name="Martin R."/>
            <person name="Neiman A.M."/>
            <person name="Nikolaou E."/>
            <person name="Quail M.A."/>
            <person name="Quinn J."/>
            <person name="Santos M.C."/>
            <person name="Schmitzberger F.F."/>
            <person name="Sherlock G."/>
            <person name="Shah P."/>
            <person name="Silverstein K.A."/>
            <person name="Skrzypek M.S."/>
            <person name="Soll D."/>
            <person name="Staggs R."/>
            <person name="Stansfield I."/>
            <person name="Stumpf M.P."/>
            <person name="Sudbery P.E."/>
            <person name="Srikantha T."/>
            <person name="Zeng Q."/>
            <person name="Berman J."/>
            <person name="Berriman M."/>
            <person name="Heitman J."/>
            <person name="Gow N.A."/>
            <person name="Lorenz M.C."/>
            <person name="Birren B.W."/>
            <person name="Kellis M."/>
            <person name="Cuomo C.A."/>
        </authorList>
    </citation>
    <scope>NUCLEOTIDE SEQUENCE [LARGE SCALE GENOMIC DNA]</scope>
    <source>
        <strain evidence="11">ATCC MYA-3404 / T1</strain>
    </source>
</reference>
<dbReference type="GO" id="GO:0033557">
    <property type="term" value="C:Slx1-Slx4 complex"/>
    <property type="evidence" value="ECO:0007669"/>
    <property type="project" value="UniProtKB-UniRule"/>
</dbReference>
<evidence type="ECO:0000313" key="11">
    <source>
        <dbReference type="Proteomes" id="UP000002037"/>
    </source>
</evidence>
<feature type="domain" description="GIY-YIG" evidence="9">
    <location>
        <begin position="16"/>
        <end position="99"/>
    </location>
</feature>
<dbReference type="AlphaFoldDB" id="C5MGP1"/>
<dbReference type="PROSITE" id="PS50164">
    <property type="entry name" value="GIY_YIG"/>
    <property type="match status" value="1"/>
</dbReference>
<keyword evidence="3 8" id="KW-0227">DNA damage</keyword>
<evidence type="ECO:0000256" key="7">
    <source>
        <dbReference type="ARBA" id="ARBA00023242"/>
    </source>
</evidence>
<evidence type="ECO:0000256" key="3">
    <source>
        <dbReference type="ARBA" id="ARBA00022763"/>
    </source>
</evidence>
<evidence type="ECO:0000259" key="9">
    <source>
        <dbReference type="PROSITE" id="PS50164"/>
    </source>
</evidence>
<keyword evidence="11" id="KW-1185">Reference proteome</keyword>
<organism evidence="10 11">
    <name type="scientific">Candida tropicalis (strain ATCC MYA-3404 / T1)</name>
    <name type="common">Yeast</name>
    <dbReference type="NCBI Taxonomy" id="294747"/>
    <lineage>
        <taxon>Eukaryota</taxon>
        <taxon>Fungi</taxon>
        <taxon>Dikarya</taxon>
        <taxon>Ascomycota</taxon>
        <taxon>Saccharomycotina</taxon>
        <taxon>Pichiomycetes</taxon>
        <taxon>Debaryomycetaceae</taxon>
        <taxon>Candida/Lodderomyces clade</taxon>
        <taxon>Candida</taxon>
    </lineage>
</organism>
<dbReference type="GO" id="GO:0000724">
    <property type="term" value="P:double-strand break repair via homologous recombination"/>
    <property type="evidence" value="ECO:0007669"/>
    <property type="project" value="TreeGrafter"/>
</dbReference>
<keyword evidence="7 8" id="KW-0539">Nucleus</keyword>
<dbReference type="PANTHER" id="PTHR20208">
    <property type="entry name" value="STRUCTURE-SPECIFIC ENDONUCLEASE SUBUNIT SLX1"/>
    <property type="match status" value="1"/>
</dbReference>
<evidence type="ECO:0000256" key="5">
    <source>
        <dbReference type="ARBA" id="ARBA00023172"/>
    </source>
</evidence>
<dbReference type="RefSeq" id="XP_002550947.1">
    <property type="nucleotide sequence ID" value="XM_002550901.1"/>
</dbReference>
<keyword evidence="1 8" id="KW-0540">Nuclease</keyword>
<evidence type="ECO:0000256" key="4">
    <source>
        <dbReference type="ARBA" id="ARBA00022801"/>
    </source>
</evidence>
<evidence type="ECO:0000256" key="6">
    <source>
        <dbReference type="ARBA" id="ARBA00023204"/>
    </source>
</evidence>
<dbReference type="GeneID" id="8299564"/>
<dbReference type="EMBL" id="GG692402">
    <property type="protein sequence ID" value="EER30793.1"/>
    <property type="molecule type" value="Genomic_DNA"/>
</dbReference>
<evidence type="ECO:0000256" key="1">
    <source>
        <dbReference type="ARBA" id="ARBA00022722"/>
    </source>
</evidence>
<comment type="cofactor">
    <cofactor evidence="8">
        <name>a divalent metal cation</name>
        <dbReference type="ChEBI" id="CHEBI:60240"/>
    </cofactor>
</comment>
<dbReference type="Pfam" id="PF01541">
    <property type="entry name" value="GIY-YIG"/>
    <property type="match status" value="1"/>
</dbReference>
<dbReference type="InterPro" id="IPR050381">
    <property type="entry name" value="SLX1_endonuclease"/>
</dbReference>
<dbReference type="eggNOG" id="KOG3005">
    <property type="taxonomic scope" value="Eukaryota"/>
</dbReference>